<organism evidence="2 3">
    <name type="scientific">Gossypium arboreum</name>
    <name type="common">Tree cotton</name>
    <name type="synonym">Gossypium nanking</name>
    <dbReference type="NCBI Taxonomy" id="29729"/>
    <lineage>
        <taxon>Eukaryota</taxon>
        <taxon>Viridiplantae</taxon>
        <taxon>Streptophyta</taxon>
        <taxon>Embryophyta</taxon>
        <taxon>Tracheophyta</taxon>
        <taxon>Spermatophyta</taxon>
        <taxon>Magnoliopsida</taxon>
        <taxon>eudicotyledons</taxon>
        <taxon>Gunneridae</taxon>
        <taxon>Pentapetalae</taxon>
        <taxon>rosids</taxon>
        <taxon>malvids</taxon>
        <taxon>Malvales</taxon>
        <taxon>Malvaceae</taxon>
        <taxon>Malvoideae</taxon>
        <taxon>Gossypium</taxon>
    </lineage>
</organism>
<keyword evidence="3" id="KW-1185">Reference proteome</keyword>
<dbReference type="InterPro" id="IPR044824">
    <property type="entry name" value="MAIN-like"/>
</dbReference>
<dbReference type="Proteomes" id="UP000032142">
    <property type="component" value="Unassembled WGS sequence"/>
</dbReference>
<proteinExistence type="predicted"/>
<comment type="caution">
    <text evidence="2">The sequence shown here is derived from an EMBL/GenBank/DDBJ whole genome shotgun (WGS) entry which is preliminary data.</text>
</comment>
<dbReference type="GO" id="GO:0010073">
    <property type="term" value="P:meristem maintenance"/>
    <property type="evidence" value="ECO:0007669"/>
    <property type="project" value="InterPro"/>
</dbReference>
<protein>
    <recommendedName>
        <fullName evidence="1">Aminotransferase-like plant mobile domain-containing protein</fullName>
    </recommendedName>
</protein>
<reference evidence="3" key="1">
    <citation type="submission" date="2014-09" db="EMBL/GenBank/DDBJ databases">
        <authorList>
            <person name="Mudge J."/>
            <person name="Ramaraj T."/>
            <person name="Lindquist I.E."/>
            <person name="Bharti A.K."/>
            <person name="Sundararajan A."/>
            <person name="Cameron C.T."/>
            <person name="Woodward J.E."/>
            <person name="May G.D."/>
            <person name="Brubaker C."/>
            <person name="Broadhvest J."/>
            <person name="Wilkins T.A."/>
        </authorList>
    </citation>
    <scope>NUCLEOTIDE SEQUENCE</scope>
    <source>
        <strain evidence="3">cv. AKA8401</strain>
    </source>
</reference>
<dbReference type="PANTHER" id="PTHR46033">
    <property type="entry name" value="PROTEIN MAIN-LIKE 2"/>
    <property type="match status" value="1"/>
</dbReference>
<evidence type="ECO:0000313" key="3">
    <source>
        <dbReference type="Proteomes" id="UP000032142"/>
    </source>
</evidence>
<name>A0A0B0MXI1_GOSAR</name>
<gene>
    <name evidence="2" type="ORF">F383_30767</name>
</gene>
<feature type="domain" description="Aminotransferase-like plant mobile" evidence="1">
    <location>
        <begin position="5"/>
        <end position="91"/>
    </location>
</feature>
<dbReference type="Pfam" id="PF10536">
    <property type="entry name" value="PMD"/>
    <property type="match status" value="1"/>
</dbReference>
<dbReference type="PANTHER" id="PTHR46033:SF8">
    <property type="entry name" value="PROTEIN MAINTENANCE OF MERISTEMS-LIKE"/>
    <property type="match status" value="1"/>
</dbReference>
<dbReference type="AlphaFoldDB" id="A0A0B0MXI1"/>
<sequence>MNFHSWNNLVRHNGIPTELKDIWLALDQQTKEEFVWMSYVDLRIQECVPSKFLVNCNIWHVKVPLIIFTMVEMYGSDRVMRQFKCMQHIPLPP</sequence>
<accession>A0A0B0MXI1</accession>
<dbReference type="InterPro" id="IPR019557">
    <property type="entry name" value="AminoTfrase-like_pln_mobile"/>
</dbReference>
<evidence type="ECO:0000259" key="1">
    <source>
        <dbReference type="Pfam" id="PF10536"/>
    </source>
</evidence>
<dbReference type="EMBL" id="JRRC01423206">
    <property type="protein sequence ID" value="KHG05082.1"/>
    <property type="molecule type" value="Genomic_DNA"/>
</dbReference>
<evidence type="ECO:0000313" key="2">
    <source>
        <dbReference type="EMBL" id="KHG05082.1"/>
    </source>
</evidence>